<dbReference type="PANTHER" id="PTHR37984:SF15">
    <property type="entry name" value="INTEGRASE CATALYTIC DOMAIN-CONTAINING PROTEIN"/>
    <property type="match status" value="1"/>
</dbReference>
<organism evidence="1 2">
    <name type="scientific">Ranitomeya imitator</name>
    <name type="common">mimic poison frog</name>
    <dbReference type="NCBI Taxonomy" id="111125"/>
    <lineage>
        <taxon>Eukaryota</taxon>
        <taxon>Metazoa</taxon>
        <taxon>Chordata</taxon>
        <taxon>Craniata</taxon>
        <taxon>Vertebrata</taxon>
        <taxon>Euteleostomi</taxon>
        <taxon>Amphibia</taxon>
        <taxon>Batrachia</taxon>
        <taxon>Anura</taxon>
        <taxon>Neobatrachia</taxon>
        <taxon>Hyloidea</taxon>
        <taxon>Dendrobatidae</taxon>
        <taxon>Dendrobatinae</taxon>
        <taxon>Ranitomeya</taxon>
    </lineage>
</organism>
<dbReference type="EMBL" id="CAUEEQ010004003">
    <property type="protein sequence ID" value="CAJ0926475.1"/>
    <property type="molecule type" value="Genomic_DNA"/>
</dbReference>
<proteinExistence type="predicted"/>
<dbReference type="SUPFAM" id="SSF53098">
    <property type="entry name" value="Ribonuclease H-like"/>
    <property type="match status" value="1"/>
</dbReference>
<dbReference type="PANTHER" id="PTHR37984">
    <property type="entry name" value="PROTEIN CBG26694"/>
    <property type="match status" value="1"/>
</dbReference>
<dbReference type="InterPro" id="IPR036397">
    <property type="entry name" value="RNaseH_sf"/>
</dbReference>
<protein>
    <recommendedName>
        <fullName evidence="3">Integrase zinc-binding domain-containing protein</fullName>
    </recommendedName>
</protein>
<keyword evidence="2" id="KW-1185">Reference proteome</keyword>
<sequence length="134" mass="14978">MDYKPCLPRSMYPMVVQWAHGPTHRSKTQMNGAYWFAPGISTLTAEFTSSCLTCGKCNTGRMEEVPTHLARPLYPFQRIQIDHIQMSPSGGFEYALVVVFSGWPEAFPVRNQSAKTTAKKLLSEMRCADGGSQK</sequence>
<dbReference type="Proteomes" id="UP001176940">
    <property type="component" value="Unassembled WGS sequence"/>
</dbReference>
<reference evidence="1" key="1">
    <citation type="submission" date="2023-07" db="EMBL/GenBank/DDBJ databases">
        <authorList>
            <person name="Stuckert A."/>
        </authorList>
    </citation>
    <scope>NUCLEOTIDE SEQUENCE</scope>
</reference>
<dbReference type="InterPro" id="IPR012337">
    <property type="entry name" value="RNaseH-like_sf"/>
</dbReference>
<accession>A0ABN9KY41</accession>
<gene>
    <name evidence="1" type="ORF">RIMI_LOCUS2787808</name>
</gene>
<dbReference type="InterPro" id="IPR050951">
    <property type="entry name" value="Retrovirus_Pol_polyprotein"/>
</dbReference>
<comment type="caution">
    <text evidence="1">The sequence shown here is derived from an EMBL/GenBank/DDBJ whole genome shotgun (WGS) entry which is preliminary data.</text>
</comment>
<evidence type="ECO:0000313" key="2">
    <source>
        <dbReference type="Proteomes" id="UP001176940"/>
    </source>
</evidence>
<evidence type="ECO:0000313" key="1">
    <source>
        <dbReference type="EMBL" id="CAJ0926475.1"/>
    </source>
</evidence>
<evidence type="ECO:0008006" key="3">
    <source>
        <dbReference type="Google" id="ProtNLM"/>
    </source>
</evidence>
<name>A0ABN9KY41_9NEOB</name>
<dbReference type="Gene3D" id="3.30.420.10">
    <property type="entry name" value="Ribonuclease H-like superfamily/Ribonuclease H"/>
    <property type="match status" value="1"/>
</dbReference>